<dbReference type="InterPro" id="IPR054695">
    <property type="entry name" value="Pierisin-like_dom"/>
</dbReference>
<dbReference type="Gene3D" id="3.90.210.10">
    <property type="entry name" value="Heat-Labile Enterotoxin, subunit A"/>
    <property type="match status" value="1"/>
</dbReference>
<keyword evidence="3" id="KW-0843">Virulence</keyword>
<reference evidence="7 8" key="1">
    <citation type="journal article" date="2016" name="Sci. Rep.">
        <title>Insights into Adaptations to a Near-Obligate Nematode Endoparasitic Lifestyle from the Finished Genome of Drechmeria coniospora.</title>
        <authorList>
            <person name="Zhang L."/>
            <person name="Zhou Z."/>
            <person name="Guo Q."/>
            <person name="Fokkens L."/>
            <person name="Miskei M."/>
            <person name="Pocsi I."/>
            <person name="Zhang W."/>
            <person name="Chen M."/>
            <person name="Wang L."/>
            <person name="Sun Y."/>
            <person name="Donzelli B.G."/>
            <person name="Gibson D.M."/>
            <person name="Nelson D.R."/>
            <person name="Luo J.G."/>
            <person name="Rep M."/>
            <person name="Liu H."/>
            <person name="Yang S."/>
            <person name="Wang J."/>
            <person name="Krasnoff S.B."/>
            <person name="Xu Y."/>
            <person name="Molnar I."/>
            <person name="Lin M."/>
        </authorList>
    </citation>
    <scope>NUCLEOTIDE SEQUENCE [LARGE SCALE GENOMIC DNA]</scope>
    <source>
        <strain evidence="7 8">ARSEF 6962</strain>
    </source>
</reference>
<evidence type="ECO:0000313" key="7">
    <source>
        <dbReference type="EMBL" id="KYK58263.1"/>
    </source>
</evidence>
<comment type="caution">
    <text evidence="7">The sequence shown here is derived from an EMBL/GenBank/DDBJ whole genome shotgun (WGS) entry which is preliminary data.</text>
</comment>
<feature type="signal peptide" evidence="5">
    <location>
        <begin position="1"/>
        <end position="24"/>
    </location>
</feature>
<dbReference type="GeneID" id="63717919"/>
<organism evidence="7 8">
    <name type="scientific">Drechmeria coniospora</name>
    <name type="common">Nematophagous fungus</name>
    <name type="synonym">Meria coniospora</name>
    <dbReference type="NCBI Taxonomy" id="98403"/>
    <lineage>
        <taxon>Eukaryota</taxon>
        <taxon>Fungi</taxon>
        <taxon>Dikarya</taxon>
        <taxon>Ascomycota</taxon>
        <taxon>Pezizomycotina</taxon>
        <taxon>Sordariomycetes</taxon>
        <taxon>Hypocreomycetidae</taxon>
        <taxon>Hypocreales</taxon>
        <taxon>Ophiocordycipitaceae</taxon>
        <taxon>Drechmeria</taxon>
    </lineage>
</organism>
<dbReference type="Pfam" id="PF22596">
    <property type="entry name" value="Scabin-like"/>
    <property type="match status" value="1"/>
</dbReference>
<feature type="domain" description="Pierisin-like" evidence="6">
    <location>
        <begin position="67"/>
        <end position="134"/>
    </location>
</feature>
<dbReference type="InterPro" id="IPR001144">
    <property type="entry name" value="Enterotoxin_A"/>
</dbReference>
<dbReference type="SUPFAM" id="SSF56399">
    <property type="entry name" value="ADP-ribosylation"/>
    <property type="match status" value="2"/>
</dbReference>
<dbReference type="AlphaFoldDB" id="A0A151GMC1"/>
<dbReference type="RefSeq" id="XP_040657615.1">
    <property type="nucleotide sequence ID" value="XM_040802582.1"/>
</dbReference>
<sequence>MLVHLKSPILIAFFYQQWLQAGRAMPLPPGAIPAQPGHFALPETKEMREWKISEHMHGSPNPPPKLVYRFDRRQPDEIFKNGFSLWEDRKLSSEGYDISRHVYGGDNLDKTNYISTTRLPEIAEKFGLLEGNKERIGGPYRFFGRVDMARMREFAAFKGTNRPQDYPISMYPPTPKANRKGEKHWIYVIKPDKSFVNVFQSLGPDGYPRLGYRAQQEFAALERIPAERIVGAYQIGDAKRRIKRNPNYNSAFDRQEAGIGYPALAHNSDEKIGLRIIAEAKEETDRLRAEGAKMRV</sequence>
<proteinExistence type="predicted"/>
<evidence type="ECO:0000256" key="3">
    <source>
        <dbReference type="ARBA" id="ARBA00023026"/>
    </source>
</evidence>
<evidence type="ECO:0000256" key="2">
    <source>
        <dbReference type="ARBA" id="ARBA00022729"/>
    </source>
</evidence>
<keyword evidence="2 5" id="KW-0732">Signal</keyword>
<keyword evidence="4" id="KW-1015">Disulfide bond</keyword>
<evidence type="ECO:0000256" key="5">
    <source>
        <dbReference type="SAM" id="SignalP"/>
    </source>
</evidence>
<dbReference type="Proteomes" id="UP000076580">
    <property type="component" value="Chromosome 02"/>
</dbReference>
<evidence type="ECO:0000256" key="4">
    <source>
        <dbReference type="ARBA" id="ARBA00023157"/>
    </source>
</evidence>
<gene>
    <name evidence="7" type="ORF">DCS_05276</name>
</gene>
<dbReference type="InParanoid" id="A0A151GMC1"/>
<dbReference type="EMBL" id="LAYC01000002">
    <property type="protein sequence ID" value="KYK58263.1"/>
    <property type="molecule type" value="Genomic_DNA"/>
</dbReference>
<dbReference type="Pfam" id="PF01375">
    <property type="entry name" value="Enterotoxin_a"/>
    <property type="match status" value="1"/>
</dbReference>
<protein>
    <recommendedName>
        <fullName evidence="6">Pierisin-like domain-containing protein</fullName>
    </recommendedName>
</protein>
<keyword evidence="1" id="KW-0800">Toxin</keyword>
<dbReference type="GO" id="GO:0090729">
    <property type="term" value="F:toxin activity"/>
    <property type="evidence" value="ECO:0007669"/>
    <property type="project" value="UniProtKB-KW"/>
</dbReference>
<evidence type="ECO:0000256" key="1">
    <source>
        <dbReference type="ARBA" id="ARBA00022656"/>
    </source>
</evidence>
<accession>A0A151GMC1</accession>
<feature type="chain" id="PRO_5007580730" description="Pierisin-like domain-containing protein" evidence="5">
    <location>
        <begin position="25"/>
        <end position="296"/>
    </location>
</feature>
<keyword evidence="8" id="KW-1185">Reference proteome</keyword>
<evidence type="ECO:0000259" key="6">
    <source>
        <dbReference type="Pfam" id="PF22596"/>
    </source>
</evidence>
<evidence type="ECO:0000313" key="8">
    <source>
        <dbReference type="Proteomes" id="UP000076580"/>
    </source>
</evidence>
<name>A0A151GMC1_DRECN</name>